<dbReference type="EMBL" id="JU980571">
    <property type="protein sequence ID" value="AFJ69634.1"/>
    <property type="molecule type" value="mRNA"/>
</dbReference>
<reference evidence="1" key="2">
    <citation type="journal article" date="2012" name="Nat. Commun.">
        <title>Draft genome sequence and genetic transformation of the oleaginous alga Nannochloropis gaditana.</title>
        <authorList>
            <person name="Radakovits R."/>
            <person name="Jinkerson R.E."/>
            <person name="Fuerstenberg S.I."/>
            <person name="Tae H."/>
            <person name="Settlage R.E."/>
            <person name="Boore J.L."/>
            <person name="Posewitz M.C."/>
        </authorList>
    </citation>
    <scope>NUCLEOTIDE SEQUENCE</scope>
    <source>
        <strain evidence="1">CCMP526</strain>
    </source>
</reference>
<protein>
    <submittedName>
        <fullName evidence="1">Mon1 a-like protein</fullName>
    </submittedName>
</protein>
<organism evidence="1">
    <name type="scientific">Nannochloropsis gaditana (strain CCMP526)</name>
    <name type="common">Green microalga</name>
    <name type="synonym">Microchloropsis gaditana</name>
    <dbReference type="NCBI Taxonomy" id="1093141"/>
    <lineage>
        <taxon>Eukaryota</taxon>
        <taxon>Sar</taxon>
        <taxon>Stramenopiles</taxon>
        <taxon>Ochrophyta</taxon>
        <taxon>Eustigmatophyceae</taxon>
        <taxon>Eustigmatales</taxon>
        <taxon>Monodopsidaceae</taxon>
        <taxon>Nannochloropsis</taxon>
    </lineage>
</organism>
<feature type="non-terminal residue" evidence="1">
    <location>
        <position position="35"/>
    </location>
</feature>
<sequence length="35" mass="4016">MDPRHSLYLLLVSPTQEPEQFRASSKVRKAAQALF</sequence>
<name>I2CRV1_NANGC</name>
<accession>I2CRV1</accession>
<evidence type="ECO:0000313" key="1">
    <source>
        <dbReference type="EMBL" id="AFJ69634.1"/>
    </source>
</evidence>
<reference evidence="1" key="1">
    <citation type="journal article" date="2012" name="Bioengineered">
        <title>Additional insights into the genome of the oleaginous model alga Nannochloropsis gaditana.</title>
        <authorList>
            <person name="Jinkerson R.E."/>
            <person name="Radakovits R."/>
            <person name="Posewitz M.C."/>
        </authorList>
    </citation>
    <scope>NUCLEOTIDE SEQUENCE</scope>
    <source>
        <strain evidence="1">CCMP526</strain>
    </source>
</reference>
<gene>
    <name evidence="1" type="ORF">NGATSA_2046100</name>
</gene>
<dbReference type="AlphaFoldDB" id="I2CRV1"/>
<proteinExistence type="evidence at transcript level"/>